<accession>A0A9D4I3F4</accession>
<keyword evidence="3" id="KW-1185">Reference proteome</keyword>
<comment type="caution">
    <text evidence="2">The sequence shown here is derived from an EMBL/GenBank/DDBJ whole genome shotgun (WGS) entry which is preliminary data.</text>
</comment>
<gene>
    <name evidence="2" type="ORF">DPMN_049004</name>
</gene>
<reference evidence="2" key="2">
    <citation type="submission" date="2020-11" db="EMBL/GenBank/DDBJ databases">
        <authorList>
            <person name="McCartney M.A."/>
            <person name="Auch B."/>
            <person name="Kono T."/>
            <person name="Mallez S."/>
            <person name="Becker A."/>
            <person name="Gohl D.M."/>
            <person name="Silverstein K.A.T."/>
            <person name="Koren S."/>
            <person name="Bechman K.B."/>
            <person name="Herman A."/>
            <person name="Abrahante J.E."/>
            <person name="Garbe J."/>
        </authorList>
    </citation>
    <scope>NUCLEOTIDE SEQUENCE</scope>
    <source>
        <strain evidence="2">Duluth1</strain>
        <tissue evidence="2">Whole animal</tissue>
    </source>
</reference>
<evidence type="ECO:0000313" key="2">
    <source>
        <dbReference type="EMBL" id="KAH3742267.1"/>
    </source>
</evidence>
<dbReference type="EMBL" id="JAIWYP010000011">
    <property type="protein sequence ID" value="KAH3742267.1"/>
    <property type="molecule type" value="Genomic_DNA"/>
</dbReference>
<sequence length="341" mass="41598">MPLSAAERMKRYRERIKTDQSRHAEYLENERKRWKRRREENKLPPLVKDMTQKHVRAKRRFWRKEMKERRRKQRERDDMIKNASVMISPPHSPRHSSNDENITPEAKRGRKNVKKERAKSYRRIKQLEQELLQKSREAEKFRKRYHRLKKKTEKPEKRAKFKVRLMLKESAMRSKLKQALLLHCVVADQIKRRMKSKKLMNQEEKRILSSVVSRKILKKYDLMKVANEMLGITRKRLKFNSLRGKGDRFRRRKYKNSISERVKQKVRDFLEEDINSRMMPGKRDTITRNKIQKQKRLLSDSLKSLHKKFLQANKDMKVSYTMFCKLRPLWIVDPKCGDRET</sequence>
<dbReference type="Proteomes" id="UP000828390">
    <property type="component" value="Unassembled WGS sequence"/>
</dbReference>
<protein>
    <submittedName>
        <fullName evidence="2">Uncharacterized protein</fullName>
    </submittedName>
</protein>
<feature type="compositionally biased region" description="Basic residues" evidence="1">
    <location>
        <begin position="108"/>
        <end position="119"/>
    </location>
</feature>
<evidence type="ECO:0000313" key="3">
    <source>
        <dbReference type="Proteomes" id="UP000828390"/>
    </source>
</evidence>
<feature type="region of interest" description="Disordered" evidence="1">
    <location>
        <begin position="29"/>
        <end position="119"/>
    </location>
</feature>
<feature type="compositionally biased region" description="Basic and acidic residues" evidence="1">
    <location>
        <begin position="63"/>
        <end position="80"/>
    </location>
</feature>
<dbReference type="AlphaFoldDB" id="A0A9D4I3F4"/>
<evidence type="ECO:0000256" key="1">
    <source>
        <dbReference type="SAM" id="MobiDB-lite"/>
    </source>
</evidence>
<organism evidence="2 3">
    <name type="scientific">Dreissena polymorpha</name>
    <name type="common">Zebra mussel</name>
    <name type="synonym">Mytilus polymorpha</name>
    <dbReference type="NCBI Taxonomy" id="45954"/>
    <lineage>
        <taxon>Eukaryota</taxon>
        <taxon>Metazoa</taxon>
        <taxon>Spiralia</taxon>
        <taxon>Lophotrochozoa</taxon>
        <taxon>Mollusca</taxon>
        <taxon>Bivalvia</taxon>
        <taxon>Autobranchia</taxon>
        <taxon>Heteroconchia</taxon>
        <taxon>Euheterodonta</taxon>
        <taxon>Imparidentia</taxon>
        <taxon>Neoheterodontei</taxon>
        <taxon>Myida</taxon>
        <taxon>Dreissenoidea</taxon>
        <taxon>Dreissenidae</taxon>
        <taxon>Dreissena</taxon>
    </lineage>
</organism>
<reference evidence="2" key="1">
    <citation type="journal article" date="2019" name="bioRxiv">
        <title>The Genome of the Zebra Mussel, Dreissena polymorpha: A Resource for Invasive Species Research.</title>
        <authorList>
            <person name="McCartney M.A."/>
            <person name="Auch B."/>
            <person name="Kono T."/>
            <person name="Mallez S."/>
            <person name="Zhang Y."/>
            <person name="Obille A."/>
            <person name="Becker A."/>
            <person name="Abrahante J.E."/>
            <person name="Garbe J."/>
            <person name="Badalamenti J.P."/>
            <person name="Herman A."/>
            <person name="Mangelson H."/>
            <person name="Liachko I."/>
            <person name="Sullivan S."/>
            <person name="Sone E.D."/>
            <person name="Koren S."/>
            <person name="Silverstein K.A.T."/>
            <person name="Beckman K.B."/>
            <person name="Gohl D.M."/>
        </authorList>
    </citation>
    <scope>NUCLEOTIDE SEQUENCE</scope>
    <source>
        <strain evidence="2">Duluth1</strain>
        <tissue evidence="2">Whole animal</tissue>
    </source>
</reference>
<feature type="compositionally biased region" description="Basic residues" evidence="1">
    <location>
        <begin position="53"/>
        <end position="62"/>
    </location>
</feature>
<name>A0A9D4I3F4_DREPO</name>
<proteinExistence type="predicted"/>
<feature type="compositionally biased region" description="Basic and acidic residues" evidence="1">
    <location>
        <begin position="29"/>
        <end position="42"/>
    </location>
</feature>